<protein>
    <submittedName>
        <fullName evidence="1">Uncharacterized protein</fullName>
    </submittedName>
</protein>
<keyword evidence="2" id="KW-1185">Reference proteome</keyword>
<dbReference type="RefSeq" id="WP_307487309.1">
    <property type="nucleotide sequence ID" value="NZ_JAUSUF010000010.1"/>
</dbReference>
<reference evidence="1 2" key="1">
    <citation type="submission" date="2023-07" db="EMBL/GenBank/DDBJ databases">
        <title>Genomic Encyclopedia of Type Strains, Phase IV (KMG-IV): sequencing the most valuable type-strain genomes for metagenomic binning, comparative biology and taxonomic classification.</title>
        <authorList>
            <person name="Goeker M."/>
        </authorList>
    </citation>
    <scope>NUCLEOTIDE SEQUENCE [LARGE SCALE GENOMIC DNA]</scope>
    <source>
        <strain evidence="1 2">DSM 20694</strain>
    </source>
</reference>
<gene>
    <name evidence="1" type="ORF">J2S18_002528</name>
</gene>
<evidence type="ECO:0000313" key="2">
    <source>
        <dbReference type="Proteomes" id="UP001228504"/>
    </source>
</evidence>
<proteinExistence type="predicted"/>
<dbReference type="NCBIfam" id="TIGR01636">
    <property type="entry name" value="phage_rinA"/>
    <property type="match status" value="1"/>
</dbReference>
<dbReference type="EMBL" id="JAUSUF010000010">
    <property type="protein sequence ID" value="MDQ0150580.1"/>
    <property type="molecule type" value="Genomic_DNA"/>
</dbReference>
<dbReference type="InterPro" id="IPR006523">
    <property type="entry name" value="RinA"/>
</dbReference>
<sequence length="184" mass="22052">MDKETFKKTEGKLYRYFQYKKKIYYLKQWVDKLRNRLEKIENDIRNANVTIDYYQNGAGISERVQTSPIGSSFAEEQMCKEITKLEKEHLIISKKILRNNHKIRELEEYVDNMETNLNTLCEEDRRFIELKYGDNKSILQISQSLNIAQATAYRKREDVVRIVADFKNTLMFKNKKNDKHLINI</sequence>
<comment type="caution">
    <text evidence="1">The sequence shown here is derived from an EMBL/GenBank/DDBJ whole genome shotgun (WGS) entry which is preliminary data.</text>
</comment>
<name>A0ABT9UW91_9FIRM</name>
<evidence type="ECO:0000313" key="1">
    <source>
        <dbReference type="EMBL" id="MDQ0150580.1"/>
    </source>
</evidence>
<dbReference type="Gene3D" id="1.20.5.50">
    <property type="match status" value="1"/>
</dbReference>
<dbReference type="Proteomes" id="UP001228504">
    <property type="component" value="Unassembled WGS sequence"/>
</dbReference>
<accession>A0ABT9UW91</accession>
<organism evidence="1 2">
    <name type="scientific">Eubacterium multiforme</name>
    <dbReference type="NCBI Taxonomy" id="83339"/>
    <lineage>
        <taxon>Bacteria</taxon>
        <taxon>Bacillati</taxon>
        <taxon>Bacillota</taxon>
        <taxon>Clostridia</taxon>
        <taxon>Eubacteriales</taxon>
        <taxon>Eubacteriaceae</taxon>
        <taxon>Eubacterium</taxon>
    </lineage>
</organism>